<sequence>MTAKLTCWTVSQDPCTLCVDLGCVMVSRMKVRQAVEMVNQFFQDLCLLQW</sequence>
<reference evidence="1" key="2">
    <citation type="journal article" date="2015" name="Data Brief">
        <title>Shoot transcriptome of the giant reed, Arundo donax.</title>
        <authorList>
            <person name="Barrero R.A."/>
            <person name="Guerrero F.D."/>
            <person name="Moolhuijzen P."/>
            <person name="Goolsby J.A."/>
            <person name="Tidwell J."/>
            <person name="Bellgard S.E."/>
            <person name="Bellgard M.I."/>
        </authorList>
    </citation>
    <scope>NUCLEOTIDE SEQUENCE</scope>
    <source>
        <tissue evidence="1">Shoot tissue taken approximately 20 cm above the soil surface</tissue>
    </source>
</reference>
<dbReference type="AlphaFoldDB" id="A0A0A9FJI1"/>
<dbReference type="EMBL" id="GBRH01186497">
    <property type="protein sequence ID" value="JAE11399.1"/>
    <property type="molecule type" value="Transcribed_RNA"/>
</dbReference>
<evidence type="ECO:0000313" key="1">
    <source>
        <dbReference type="EMBL" id="JAE11399.1"/>
    </source>
</evidence>
<protein>
    <submittedName>
        <fullName evidence="1">Uncharacterized protein</fullName>
    </submittedName>
</protein>
<name>A0A0A9FJI1_ARUDO</name>
<reference evidence="1" key="1">
    <citation type="submission" date="2014-09" db="EMBL/GenBank/DDBJ databases">
        <authorList>
            <person name="Magalhaes I.L.F."/>
            <person name="Oliveira U."/>
            <person name="Santos F.R."/>
            <person name="Vidigal T.H.D.A."/>
            <person name="Brescovit A.D."/>
            <person name="Santos A.J."/>
        </authorList>
    </citation>
    <scope>NUCLEOTIDE SEQUENCE</scope>
    <source>
        <tissue evidence="1">Shoot tissue taken approximately 20 cm above the soil surface</tissue>
    </source>
</reference>
<accession>A0A0A9FJI1</accession>
<proteinExistence type="predicted"/>
<organism evidence="1">
    <name type="scientific">Arundo donax</name>
    <name type="common">Giant reed</name>
    <name type="synonym">Donax arundinaceus</name>
    <dbReference type="NCBI Taxonomy" id="35708"/>
    <lineage>
        <taxon>Eukaryota</taxon>
        <taxon>Viridiplantae</taxon>
        <taxon>Streptophyta</taxon>
        <taxon>Embryophyta</taxon>
        <taxon>Tracheophyta</taxon>
        <taxon>Spermatophyta</taxon>
        <taxon>Magnoliopsida</taxon>
        <taxon>Liliopsida</taxon>
        <taxon>Poales</taxon>
        <taxon>Poaceae</taxon>
        <taxon>PACMAD clade</taxon>
        <taxon>Arundinoideae</taxon>
        <taxon>Arundineae</taxon>
        <taxon>Arundo</taxon>
    </lineage>
</organism>